<dbReference type="EMBL" id="CAJJDP010000026">
    <property type="protein sequence ID" value="CAD8152324.1"/>
    <property type="molecule type" value="Genomic_DNA"/>
</dbReference>
<sequence>MSFKSRYERDEQEEKKTHSEQETDVTKAQRENSKYIKREAIKTPKQYQNIQEQGKGFFYILLLIQALIILGSYYLQMEHFYYDATDGAQSNSAAFKEYCKNTNYCQKFIQKDGNKSEMYKIVNYWPNQLHWISLIAYPLVLMFQYFIRDISFLRKIAFLFTFISYPCLFLFVQIISVYIRNYFEYYIEYLQAVFWIYLAFVVFFILNQFVLEIKNQENQKLTYLIFLAFIVNFLYNTLFQTSANWTFYILTIVYIHTYFNHIDANLFQHNKYNEKNKALIRIIFNKLLKPLKVKVDRNQFNNHIVLNKRFTIFYAIIIILAYQLVSLFQQEQTVIILSSIILIFVYLDTSLVSTTTFFTSDDQWLAANLFFLDFLLPIRNILMVLFLD</sequence>
<feature type="transmembrane region" description="Helical" evidence="2">
    <location>
        <begin position="310"/>
        <end position="328"/>
    </location>
</feature>
<feature type="transmembrane region" description="Helical" evidence="2">
    <location>
        <begin position="56"/>
        <end position="75"/>
    </location>
</feature>
<keyword evidence="2" id="KW-0472">Membrane</keyword>
<feature type="region of interest" description="Disordered" evidence="1">
    <location>
        <begin position="1"/>
        <end position="30"/>
    </location>
</feature>
<feature type="transmembrane region" description="Helical" evidence="2">
    <location>
        <begin position="334"/>
        <end position="358"/>
    </location>
</feature>
<accession>A0A8S1TKQ0</accession>
<keyword evidence="2" id="KW-1133">Transmembrane helix</keyword>
<feature type="transmembrane region" description="Helical" evidence="2">
    <location>
        <begin position="221"/>
        <end position="239"/>
    </location>
</feature>
<reference evidence="3" key="1">
    <citation type="submission" date="2021-01" db="EMBL/GenBank/DDBJ databases">
        <authorList>
            <consortium name="Genoscope - CEA"/>
            <person name="William W."/>
        </authorList>
    </citation>
    <scope>NUCLEOTIDE SEQUENCE</scope>
</reference>
<dbReference type="OMA" id="FWIYLAN"/>
<feature type="transmembrane region" description="Helical" evidence="2">
    <location>
        <begin position="365"/>
        <end position="387"/>
    </location>
</feature>
<feature type="transmembrane region" description="Helical" evidence="2">
    <location>
        <begin position="245"/>
        <end position="267"/>
    </location>
</feature>
<name>A0A8S1TKQ0_PAROT</name>
<feature type="transmembrane region" description="Helical" evidence="2">
    <location>
        <begin position="156"/>
        <end position="179"/>
    </location>
</feature>
<keyword evidence="4" id="KW-1185">Reference proteome</keyword>
<dbReference type="AlphaFoldDB" id="A0A8S1TKQ0"/>
<protein>
    <recommendedName>
        <fullName evidence="5">Transmembrane protein</fullName>
    </recommendedName>
</protein>
<dbReference type="Proteomes" id="UP000683925">
    <property type="component" value="Unassembled WGS sequence"/>
</dbReference>
<feature type="transmembrane region" description="Helical" evidence="2">
    <location>
        <begin position="128"/>
        <end position="147"/>
    </location>
</feature>
<evidence type="ECO:0000313" key="4">
    <source>
        <dbReference type="Proteomes" id="UP000683925"/>
    </source>
</evidence>
<evidence type="ECO:0000313" key="3">
    <source>
        <dbReference type="EMBL" id="CAD8152324.1"/>
    </source>
</evidence>
<evidence type="ECO:0000256" key="1">
    <source>
        <dbReference type="SAM" id="MobiDB-lite"/>
    </source>
</evidence>
<evidence type="ECO:0008006" key="5">
    <source>
        <dbReference type="Google" id="ProtNLM"/>
    </source>
</evidence>
<feature type="transmembrane region" description="Helical" evidence="2">
    <location>
        <begin position="185"/>
        <end position="209"/>
    </location>
</feature>
<dbReference type="OrthoDB" id="10475203at2759"/>
<evidence type="ECO:0000256" key="2">
    <source>
        <dbReference type="SAM" id="Phobius"/>
    </source>
</evidence>
<comment type="caution">
    <text evidence="3">The sequence shown here is derived from an EMBL/GenBank/DDBJ whole genome shotgun (WGS) entry which is preliminary data.</text>
</comment>
<keyword evidence="2" id="KW-0812">Transmembrane</keyword>
<organism evidence="3 4">
    <name type="scientific">Paramecium octaurelia</name>
    <dbReference type="NCBI Taxonomy" id="43137"/>
    <lineage>
        <taxon>Eukaryota</taxon>
        <taxon>Sar</taxon>
        <taxon>Alveolata</taxon>
        <taxon>Ciliophora</taxon>
        <taxon>Intramacronucleata</taxon>
        <taxon>Oligohymenophorea</taxon>
        <taxon>Peniculida</taxon>
        <taxon>Parameciidae</taxon>
        <taxon>Paramecium</taxon>
    </lineage>
</organism>
<gene>
    <name evidence="3" type="ORF">POCTA_138.1.T0260196</name>
</gene>
<proteinExistence type="predicted"/>